<dbReference type="RefSeq" id="WP_167191931.1">
    <property type="nucleotide sequence ID" value="NZ_JAAONZ010000025.1"/>
</dbReference>
<evidence type="ECO:0000313" key="3">
    <source>
        <dbReference type="Proteomes" id="UP000787472"/>
    </source>
</evidence>
<feature type="region of interest" description="Disordered" evidence="1">
    <location>
        <begin position="58"/>
        <end position="101"/>
    </location>
</feature>
<name>A0A9E5MPS0_9GAMM</name>
<dbReference type="Proteomes" id="UP000787472">
    <property type="component" value="Unassembled WGS sequence"/>
</dbReference>
<comment type="caution">
    <text evidence="2">The sequence shown here is derived from an EMBL/GenBank/DDBJ whole genome shotgun (WGS) entry which is preliminary data.</text>
</comment>
<dbReference type="SUPFAM" id="SSF48452">
    <property type="entry name" value="TPR-like"/>
    <property type="match status" value="1"/>
</dbReference>
<accession>A0A9E5MPS0</accession>
<proteinExistence type="predicted"/>
<dbReference type="EMBL" id="JAAONZ010000025">
    <property type="protein sequence ID" value="NHO68181.1"/>
    <property type="molecule type" value="Genomic_DNA"/>
</dbReference>
<feature type="compositionally biased region" description="Pro residues" evidence="1">
    <location>
        <begin position="91"/>
        <end position="101"/>
    </location>
</feature>
<evidence type="ECO:0000313" key="2">
    <source>
        <dbReference type="EMBL" id="NHO68181.1"/>
    </source>
</evidence>
<evidence type="ECO:0000256" key="1">
    <source>
        <dbReference type="SAM" id="MobiDB-lite"/>
    </source>
</evidence>
<reference evidence="2" key="1">
    <citation type="submission" date="2020-03" db="EMBL/GenBank/DDBJ databases">
        <authorList>
            <person name="Guo F."/>
        </authorList>
    </citation>
    <scope>NUCLEOTIDE SEQUENCE</scope>
    <source>
        <strain evidence="2">JCM 30134</strain>
    </source>
</reference>
<protein>
    <recommendedName>
        <fullName evidence="4">Tetratricopeptide repeat protein</fullName>
    </recommendedName>
</protein>
<keyword evidence="3" id="KW-1185">Reference proteome</keyword>
<gene>
    <name evidence="2" type="ORF">G8770_21740</name>
</gene>
<dbReference type="InterPro" id="IPR011990">
    <property type="entry name" value="TPR-like_helical_dom_sf"/>
</dbReference>
<dbReference type="AlphaFoldDB" id="A0A9E5MPS0"/>
<dbReference type="Gene3D" id="1.25.40.10">
    <property type="entry name" value="Tetratricopeptide repeat domain"/>
    <property type="match status" value="1"/>
</dbReference>
<evidence type="ECO:0008006" key="4">
    <source>
        <dbReference type="Google" id="ProtNLM"/>
    </source>
</evidence>
<organism evidence="2 3">
    <name type="scientific">Pseudomaricurvus hydrocarbonicus</name>
    <dbReference type="NCBI Taxonomy" id="1470433"/>
    <lineage>
        <taxon>Bacteria</taxon>
        <taxon>Pseudomonadati</taxon>
        <taxon>Pseudomonadota</taxon>
        <taxon>Gammaproteobacteria</taxon>
        <taxon>Cellvibrionales</taxon>
        <taxon>Cellvibrionaceae</taxon>
        <taxon>Pseudomaricurvus</taxon>
    </lineage>
</organism>
<sequence>MVLKQVSGHGGSVAAHFDSRGCAVETVLRKRGLVIGRWSGVKLASLLAALMMISGCQSTPPAPIDSRSESPSYEGGVAPPRPSSPDVEAPKPVPRDVPPTPNAAVQTIRADAERYLASQQWQKSIEKAEQGLRIDRRNAEFYRILGESYRQLGDISQASRFARQAQRFCQQRCDGVDKLLNSLDLE</sequence>